<dbReference type="Proteomes" id="UP000294911">
    <property type="component" value="Unassembled WGS sequence"/>
</dbReference>
<accession>A0A4R2PUF5</accession>
<protein>
    <submittedName>
        <fullName evidence="2">Uncharacterized protein</fullName>
    </submittedName>
</protein>
<comment type="caution">
    <text evidence="2">The sequence shown here is derived from an EMBL/GenBank/DDBJ whole genome shotgun (WGS) entry which is preliminary data.</text>
</comment>
<evidence type="ECO:0000313" key="3">
    <source>
        <dbReference type="Proteomes" id="UP000294911"/>
    </source>
</evidence>
<keyword evidence="1" id="KW-0175">Coiled coil</keyword>
<dbReference type="AlphaFoldDB" id="A0A4R2PUF5"/>
<proteinExistence type="predicted"/>
<dbReference type="RefSeq" id="WP_132881496.1">
    <property type="nucleotide sequence ID" value="NZ_SLXQ01000041.1"/>
</dbReference>
<name>A0A4R2PUF5_9PSEU</name>
<feature type="coiled-coil region" evidence="1">
    <location>
        <begin position="12"/>
        <end position="39"/>
    </location>
</feature>
<reference evidence="2 3" key="1">
    <citation type="submission" date="2019-03" db="EMBL/GenBank/DDBJ databases">
        <title>Genomic Encyclopedia of Type Strains, Phase IV (KMG-IV): sequencing the most valuable type-strain genomes for metagenomic binning, comparative biology and taxonomic classification.</title>
        <authorList>
            <person name="Goeker M."/>
        </authorList>
    </citation>
    <scope>NUCLEOTIDE SEQUENCE [LARGE SCALE GENOMIC DNA]</scope>
    <source>
        <strain evidence="2 3">DSM 45765</strain>
    </source>
</reference>
<sequence>MTEHSERVLNDINRALTTTKRLESRARKLRNEKARLLASTARSHLESARLYQRTAVGLWPSDPKHHKYTDRARGQFYLGQSHLHHAKVTLKRGH</sequence>
<keyword evidence="3" id="KW-1185">Reference proteome</keyword>
<evidence type="ECO:0000256" key="1">
    <source>
        <dbReference type="SAM" id="Coils"/>
    </source>
</evidence>
<gene>
    <name evidence="2" type="ORF">EV191_1414</name>
</gene>
<evidence type="ECO:0000313" key="2">
    <source>
        <dbReference type="EMBL" id="TCP38698.1"/>
    </source>
</evidence>
<dbReference type="EMBL" id="SLXQ01000041">
    <property type="protein sequence ID" value="TCP38698.1"/>
    <property type="molecule type" value="Genomic_DNA"/>
</dbReference>
<organism evidence="2 3">
    <name type="scientific">Tamaricihabitans halophyticus</name>
    <dbReference type="NCBI Taxonomy" id="1262583"/>
    <lineage>
        <taxon>Bacteria</taxon>
        <taxon>Bacillati</taxon>
        <taxon>Actinomycetota</taxon>
        <taxon>Actinomycetes</taxon>
        <taxon>Pseudonocardiales</taxon>
        <taxon>Pseudonocardiaceae</taxon>
        <taxon>Tamaricihabitans</taxon>
    </lineage>
</organism>